<comment type="caution">
    <text evidence="1">The sequence shown here is derived from an EMBL/GenBank/DDBJ whole genome shotgun (WGS) entry which is preliminary data.</text>
</comment>
<dbReference type="Pfam" id="PF03646">
    <property type="entry name" value="FlaG"/>
    <property type="match status" value="1"/>
</dbReference>
<keyword evidence="1" id="KW-0282">Flagellum</keyword>
<gene>
    <name evidence="1" type="ORF">C3Y98_01345</name>
</gene>
<dbReference type="InterPro" id="IPR035924">
    <property type="entry name" value="FlaG-like_sf"/>
</dbReference>
<dbReference type="RefSeq" id="WP_135276338.1">
    <property type="nucleotide sequence ID" value="NZ_PQVH01000002.1"/>
</dbReference>
<organism evidence="1 2">
    <name type="scientific">Methylotenera oryzisoli</name>
    <dbReference type="NCBI Taxonomy" id="2080758"/>
    <lineage>
        <taxon>Bacteria</taxon>
        <taxon>Pseudomonadati</taxon>
        <taxon>Pseudomonadota</taxon>
        <taxon>Betaproteobacteria</taxon>
        <taxon>Nitrosomonadales</taxon>
        <taxon>Methylophilaceae</taxon>
        <taxon>Methylotenera</taxon>
    </lineage>
</organism>
<evidence type="ECO:0000313" key="1">
    <source>
        <dbReference type="EMBL" id="TFW73029.1"/>
    </source>
</evidence>
<dbReference type="PANTHER" id="PTHR37166:SF1">
    <property type="entry name" value="PROTEIN FLAG"/>
    <property type="match status" value="1"/>
</dbReference>
<dbReference type="InterPro" id="IPR005186">
    <property type="entry name" value="FlaG"/>
</dbReference>
<proteinExistence type="predicted"/>
<keyword evidence="2" id="KW-1185">Reference proteome</keyword>
<accession>A0A4Y9VVD6</accession>
<dbReference type="AlphaFoldDB" id="A0A4Y9VVD6"/>
<dbReference type="Proteomes" id="UP000297706">
    <property type="component" value="Unassembled WGS sequence"/>
</dbReference>
<dbReference type="OrthoDB" id="8565152at2"/>
<dbReference type="EMBL" id="PQVH01000002">
    <property type="protein sequence ID" value="TFW73029.1"/>
    <property type="molecule type" value="Genomic_DNA"/>
</dbReference>
<reference evidence="1 2" key="1">
    <citation type="submission" date="2018-02" db="EMBL/GenBank/DDBJ databases">
        <title>A novel lanthanide dependent methylotroph, Methylotenera sp. La3113.</title>
        <authorList>
            <person name="Lv H."/>
            <person name="Tani A."/>
        </authorList>
    </citation>
    <scope>NUCLEOTIDE SEQUENCE [LARGE SCALE GENOMIC DNA]</scope>
    <source>
        <strain evidence="1 2">La3113</strain>
    </source>
</reference>
<keyword evidence="1" id="KW-0969">Cilium</keyword>
<evidence type="ECO:0000313" key="2">
    <source>
        <dbReference type="Proteomes" id="UP000297706"/>
    </source>
</evidence>
<sequence>MFNSSIDGYGGIKMPISTQQTTDAKATAQANNANRAALKSVDTSDNRTSTEANKDMLTAAVNKLNELVAPALQTVQFSMDEEAGRMIVKVIDTATQKTIRQIPNEEVLAFSKTLGRLQGLVVRERA</sequence>
<dbReference type="SUPFAM" id="SSF160214">
    <property type="entry name" value="FlaG-like"/>
    <property type="match status" value="1"/>
</dbReference>
<dbReference type="Gene3D" id="3.30.160.170">
    <property type="entry name" value="FlaG-like"/>
    <property type="match status" value="1"/>
</dbReference>
<keyword evidence="1" id="KW-0966">Cell projection</keyword>
<protein>
    <submittedName>
        <fullName evidence="1">Flagellar biosynthesis protein FlaG</fullName>
    </submittedName>
</protein>
<dbReference type="PANTHER" id="PTHR37166">
    <property type="entry name" value="PROTEIN FLAG"/>
    <property type="match status" value="1"/>
</dbReference>
<name>A0A4Y9VVD6_9PROT</name>